<evidence type="ECO:0000313" key="2">
    <source>
        <dbReference type="Proteomes" id="UP000306409"/>
    </source>
</evidence>
<sequence length="294" mass="34147">MNYENLGIKEYFNNLILPRSINLDTDVKDKYIIRMQNMYLDAHGEILKWQKLSTEYKRVIEEQISSFCVLTRLNVEKATFESSERSPMNWSFAAGHSIPYFLLSADTEEKAEFISQAEVFEKVANQVDKFNKSFDRFPKLPSVYLYIMQLYDMIAFENFATYFSCIDLSTEKIGEYVEVEMLSSSKAQIGLGLYSDDSLFKNGKFKAVYLGVSLYKNRECAVFNYICDKSKVKMEDAQINGVREGNSYYSGTLLLDLKTFVPVHGSMIENYIARQKKDNVNVRREIHMHLVEDN</sequence>
<dbReference type="OrthoDB" id="1739698at2"/>
<accession>A0A4U7JHK0</accession>
<dbReference type="Proteomes" id="UP000306409">
    <property type="component" value="Chromosome"/>
</dbReference>
<dbReference type="AlphaFoldDB" id="A0A4U7JHK0"/>
<evidence type="ECO:0000313" key="1">
    <source>
        <dbReference type="EMBL" id="QNU66081.1"/>
    </source>
</evidence>
<dbReference type="RefSeq" id="WP_137696829.1">
    <property type="nucleotide sequence ID" value="NZ_CP061336.1"/>
</dbReference>
<keyword evidence="2" id="KW-1185">Reference proteome</keyword>
<protein>
    <submittedName>
        <fullName evidence="1">Uncharacterized protein</fullName>
    </submittedName>
</protein>
<reference evidence="1 2" key="1">
    <citation type="submission" date="2020-09" db="EMBL/GenBank/DDBJ databases">
        <title>Characterization and genome sequencing of Ruminiclostridium sp. nov. MA18.</title>
        <authorList>
            <person name="Rettenmaier R."/>
            <person name="Kowollik M.-L."/>
            <person name="Liebl W."/>
            <person name="Zverlov V."/>
        </authorList>
    </citation>
    <scope>NUCLEOTIDE SEQUENCE [LARGE SCALE GENOMIC DNA]</scope>
    <source>
        <strain evidence="1 2">MA18</strain>
    </source>
</reference>
<organism evidence="1 2">
    <name type="scientific">Ruminiclostridium herbifermentans</name>
    <dbReference type="NCBI Taxonomy" id="2488810"/>
    <lineage>
        <taxon>Bacteria</taxon>
        <taxon>Bacillati</taxon>
        <taxon>Bacillota</taxon>
        <taxon>Clostridia</taxon>
        <taxon>Eubacteriales</taxon>
        <taxon>Oscillospiraceae</taxon>
        <taxon>Ruminiclostridium</taxon>
    </lineage>
</organism>
<dbReference type="KEGG" id="rher:EHE19_014490"/>
<name>A0A4U7JHK0_9FIRM</name>
<gene>
    <name evidence="1" type="ORF">EHE19_014490</name>
</gene>
<proteinExistence type="predicted"/>
<dbReference type="EMBL" id="CP061336">
    <property type="protein sequence ID" value="QNU66081.1"/>
    <property type="molecule type" value="Genomic_DNA"/>
</dbReference>